<dbReference type="EMBL" id="VSRR010038394">
    <property type="protein sequence ID" value="MPC74178.1"/>
    <property type="molecule type" value="Genomic_DNA"/>
</dbReference>
<sequence length="102" mass="11561">MTQTPEGRQLPPEETQLALTKTDCKVLRPLVLHSFNRLVINYFMYVMVLKDPSSSVVRVVLVARPLQFNLWKLKRTLIPSGDVAYSVSQLNVFLLVGDTCVL</sequence>
<evidence type="ECO:0000313" key="2">
    <source>
        <dbReference type="Proteomes" id="UP000324222"/>
    </source>
</evidence>
<organism evidence="1 2">
    <name type="scientific">Portunus trituberculatus</name>
    <name type="common">Swimming crab</name>
    <name type="synonym">Neptunus trituberculatus</name>
    <dbReference type="NCBI Taxonomy" id="210409"/>
    <lineage>
        <taxon>Eukaryota</taxon>
        <taxon>Metazoa</taxon>
        <taxon>Ecdysozoa</taxon>
        <taxon>Arthropoda</taxon>
        <taxon>Crustacea</taxon>
        <taxon>Multicrustacea</taxon>
        <taxon>Malacostraca</taxon>
        <taxon>Eumalacostraca</taxon>
        <taxon>Eucarida</taxon>
        <taxon>Decapoda</taxon>
        <taxon>Pleocyemata</taxon>
        <taxon>Brachyura</taxon>
        <taxon>Eubrachyura</taxon>
        <taxon>Portunoidea</taxon>
        <taxon>Portunidae</taxon>
        <taxon>Portuninae</taxon>
        <taxon>Portunus</taxon>
    </lineage>
</organism>
<name>A0A5B7HZP0_PORTR</name>
<comment type="caution">
    <text evidence="1">The sequence shown here is derived from an EMBL/GenBank/DDBJ whole genome shotgun (WGS) entry which is preliminary data.</text>
</comment>
<dbReference type="AlphaFoldDB" id="A0A5B7HZP0"/>
<accession>A0A5B7HZP0</accession>
<keyword evidence="2" id="KW-1185">Reference proteome</keyword>
<gene>
    <name evidence="1" type="ORF">E2C01_068528</name>
</gene>
<evidence type="ECO:0000313" key="1">
    <source>
        <dbReference type="EMBL" id="MPC74178.1"/>
    </source>
</evidence>
<proteinExistence type="predicted"/>
<reference evidence="1 2" key="1">
    <citation type="submission" date="2019-05" db="EMBL/GenBank/DDBJ databases">
        <title>Another draft genome of Portunus trituberculatus and its Hox gene families provides insights of decapod evolution.</title>
        <authorList>
            <person name="Jeong J.-H."/>
            <person name="Song I."/>
            <person name="Kim S."/>
            <person name="Choi T."/>
            <person name="Kim D."/>
            <person name="Ryu S."/>
            <person name="Kim W."/>
        </authorList>
    </citation>
    <scope>NUCLEOTIDE SEQUENCE [LARGE SCALE GENOMIC DNA]</scope>
    <source>
        <tissue evidence="1">Muscle</tissue>
    </source>
</reference>
<dbReference type="Proteomes" id="UP000324222">
    <property type="component" value="Unassembled WGS sequence"/>
</dbReference>
<protein>
    <submittedName>
        <fullName evidence="1">Uncharacterized protein</fullName>
    </submittedName>
</protein>